<comment type="caution">
    <text evidence="1">The sequence shown here is derived from an EMBL/GenBank/DDBJ whole genome shotgun (WGS) entry which is preliminary data.</text>
</comment>
<reference evidence="2" key="1">
    <citation type="journal article" date="2019" name="Int. J. Syst. Evol. Microbiol.">
        <title>The Global Catalogue of Microorganisms (GCM) 10K type strain sequencing project: providing services to taxonomists for standard genome sequencing and annotation.</title>
        <authorList>
            <consortium name="The Broad Institute Genomics Platform"/>
            <consortium name="The Broad Institute Genome Sequencing Center for Infectious Disease"/>
            <person name="Wu L."/>
            <person name="Ma J."/>
        </authorList>
    </citation>
    <scope>NUCLEOTIDE SEQUENCE [LARGE SCALE GENOMIC DNA]</scope>
    <source>
        <strain evidence="2">CCM 8778</strain>
    </source>
</reference>
<evidence type="ECO:0000313" key="1">
    <source>
        <dbReference type="EMBL" id="GGH88581.1"/>
    </source>
</evidence>
<name>A0ABQ2ACI5_9PSED</name>
<sequence length="136" mass="14934">MISCQALRPMNQAHEQLIGPVPSQLTSKAASRRGPGSHAEFNLAVWLHLPGLAELPVSLVVRYLDGEQPREALVDHGRLSGQGRILLSGVAHLPYRNTPSEVRLYLRSALPLRAPIVEECFIEPVLQESRSLNSVS</sequence>
<dbReference type="Proteomes" id="UP000655550">
    <property type="component" value="Unassembled WGS sequence"/>
</dbReference>
<gene>
    <name evidence="1" type="ORF">GCM10007363_01630</name>
</gene>
<keyword evidence="2" id="KW-1185">Reference proteome</keyword>
<accession>A0ABQ2ACI5</accession>
<proteinExistence type="predicted"/>
<evidence type="ECO:0000313" key="2">
    <source>
        <dbReference type="Proteomes" id="UP000655550"/>
    </source>
</evidence>
<organism evidence="1 2">
    <name type="scientific">Pseudomonas fluvialis</name>
    <dbReference type="NCBI Taxonomy" id="1793966"/>
    <lineage>
        <taxon>Bacteria</taxon>
        <taxon>Pseudomonadati</taxon>
        <taxon>Pseudomonadota</taxon>
        <taxon>Gammaproteobacteria</taxon>
        <taxon>Pseudomonadales</taxon>
        <taxon>Pseudomonadaceae</taxon>
        <taxon>Pseudomonas</taxon>
    </lineage>
</organism>
<protein>
    <submittedName>
        <fullName evidence="1">Uncharacterized protein</fullName>
    </submittedName>
</protein>
<dbReference type="EMBL" id="BMDE01000001">
    <property type="protein sequence ID" value="GGH88581.1"/>
    <property type="molecule type" value="Genomic_DNA"/>
</dbReference>